<feature type="domain" description="N-acetyltransferase" evidence="1">
    <location>
        <begin position="9"/>
        <end position="144"/>
    </location>
</feature>
<dbReference type="Proteomes" id="UP001149009">
    <property type="component" value="Unassembled WGS sequence"/>
</dbReference>
<protein>
    <submittedName>
        <fullName evidence="2">GNAT family N-acetyltransferase</fullName>
    </submittedName>
</protein>
<sequence length="144" mass="15847">MASNNKPAPPFRLLIDPFPSNAALNELWRAAWDDAEERDFSPVLQRSLAHIGAYCGERIIGFVNIAWDGGRHAFLLDPCVHPDFRRQGIGTVLVREAARCASERGAHWLHVDFEPHLERFYAGCGFLATKAGLIRLGGGKAPAA</sequence>
<dbReference type="SUPFAM" id="SSF55729">
    <property type="entry name" value="Acyl-CoA N-acyltransferases (Nat)"/>
    <property type="match status" value="1"/>
</dbReference>
<evidence type="ECO:0000313" key="3">
    <source>
        <dbReference type="Proteomes" id="UP001149009"/>
    </source>
</evidence>
<evidence type="ECO:0000259" key="1">
    <source>
        <dbReference type="PROSITE" id="PS51186"/>
    </source>
</evidence>
<dbReference type="AlphaFoldDB" id="A0A9X2X8X0"/>
<reference evidence="2" key="1">
    <citation type="submission" date="2022-08" db="EMBL/GenBank/DDBJ databases">
        <title>Chelativorans sichuanense sp. nov., a paraffin oil-degrading bacterium isolated from a mixture of oil-based drill cuttings and paddy soil.</title>
        <authorList>
            <person name="Yu J."/>
            <person name="Liu H."/>
            <person name="Chen Q."/>
        </authorList>
    </citation>
    <scope>NUCLEOTIDE SEQUENCE</scope>
    <source>
        <strain evidence="2">SCAU 2101</strain>
    </source>
</reference>
<dbReference type="InterPro" id="IPR000182">
    <property type="entry name" value="GNAT_dom"/>
</dbReference>
<dbReference type="Pfam" id="PF00583">
    <property type="entry name" value="Acetyltransf_1"/>
    <property type="match status" value="1"/>
</dbReference>
<accession>A0A9X2X8X0</accession>
<comment type="caution">
    <text evidence="2">The sequence shown here is derived from an EMBL/GenBank/DDBJ whole genome shotgun (WGS) entry which is preliminary data.</text>
</comment>
<dbReference type="EMBL" id="JAODNV010000008">
    <property type="protein sequence ID" value="MCT8990239.1"/>
    <property type="molecule type" value="Genomic_DNA"/>
</dbReference>
<dbReference type="InterPro" id="IPR016181">
    <property type="entry name" value="Acyl_CoA_acyltransferase"/>
</dbReference>
<dbReference type="Gene3D" id="3.40.630.30">
    <property type="match status" value="1"/>
</dbReference>
<dbReference type="RefSeq" id="WP_261515098.1">
    <property type="nucleotide sequence ID" value="NZ_JAODNV010000008.1"/>
</dbReference>
<evidence type="ECO:0000313" key="2">
    <source>
        <dbReference type="EMBL" id="MCT8990239.1"/>
    </source>
</evidence>
<keyword evidence="3" id="KW-1185">Reference proteome</keyword>
<dbReference type="CDD" id="cd04301">
    <property type="entry name" value="NAT_SF"/>
    <property type="match status" value="1"/>
</dbReference>
<gene>
    <name evidence="2" type="ORF">NYR54_08010</name>
</gene>
<proteinExistence type="predicted"/>
<dbReference type="PROSITE" id="PS51186">
    <property type="entry name" value="GNAT"/>
    <property type="match status" value="1"/>
</dbReference>
<name>A0A9X2X8X0_9HYPH</name>
<dbReference type="GO" id="GO:0016747">
    <property type="term" value="F:acyltransferase activity, transferring groups other than amino-acyl groups"/>
    <property type="evidence" value="ECO:0007669"/>
    <property type="project" value="InterPro"/>
</dbReference>
<organism evidence="2 3">
    <name type="scientific">Chelativorans petroleitrophicus</name>
    <dbReference type="NCBI Taxonomy" id="2975484"/>
    <lineage>
        <taxon>Bacteria</taxon>
        <taxon>Pseudomonadati</taxon>
        <taxon>Pseudomonadota</taxon>
        <taxon>Alphaproteobacteria</taxon>
        <taxon>Hyphomicrobiales</taxon>
        <taxon>Phyllobacteriaceae</taxon>
        <taxon>Chelativorans</taxon>
    </lineage>
</organism>